<name>A0A3R7M169_TRYRA</name>
<dbReference type="RefSeq" id="XP_029234134.1">
    <property type="nucleotide sequence ID" value="XM_029385999.1"/>
</dbReference>
<dbReference type="EMBL" id="MKGL01000561">
    <property type="protein sequence ID" value="RNE97455.1"/>
    <property type="molecule type" value="Genomic_DNA"/>
</dbReference>
<evidence type="ECO:0000256" key="1">
    <source>
        <dbReference type="SAM" id="MobiDB-lite"/>
    </source>
</evidence>
<reference evidence="2 3" key="1">
    <citation type="journal article" date="2018" name="BMC Genomics">
        <title>Genomic comparison of Trypanosoma conorhini and Trypanosoma rangeli to Trypanosoma cruzi strains of high and low virulence.</title>
        <authorList>
            <person name="Bradwell K.R."/>
            <person name="Koparde V.N."/>
            <person name="Matveyev A.V."/>
            <person name="Serrano M.G."/>
            <person name="Alves J.M."/>
            <person name="Parikh H."/>
            <person name="Huang B."/>
            <person name="Lee V."/>
            <person name="Espinosa-Alvarez O."/>
            <person name="Ortiz P.A."/>
            <person name="Costa-Martins A.G."/>
            <person name="Teixeira M.M."/>
            <person name="Buck G.A."/>
        </authorList>
    </citation>
    <scope>NUCLEOTIDE SEQUENCE [LARGE SCALE GENOMIC DNA]</scope>
    <source>
        <strain evidence="2 3">AM80</strain>
    </source>
</reference>
<evidence type="ECO:0000313" key="2">
    <source>
        <dbReference type="EMBL" id="RNE97455.1"/>
    </source>
</evidence>
<proteinExistence type="predicted"/>
<comment type="caution">
    <text evidence="2">The sequence shown here is derived from an EMBL/GenBank/DDBJ whole genome shotgun (WGS) entry which is preliminary data.</text>
</comment>
<evidence type="ECO:0000313" key="3">
    <source>
        <dbReference type="Proteomes" id="UP000283634"/>
    </source>
</evidence>
<organism evidence="2 3">
    <name type="scientific">Trypanosoma rangeli</name>
    <dbReference type="NCBI Taxonomy" id="5698"/>
    <lineage>
        <taxon>Eukaryota</taxon>
        <taxon>Discoba</taxon>
        <taxon>Euglenozoa</taxon>
        <taxon>Kinetoplastea</taxon>
        <taxon>Metakinetoplastina</taxon>
        <taxon>Trypanosomatida</taxon>
        <taxon>Trypanosomatidae</taxon>
        <taxon>Trypanosoma</taxon>
        <taxon>Herpetosoma</taxon>
    </lineage>
</organism>
<dbReference type="Proteomes" id="UP000283634">
    <property type="component" value="Unassembled WGS sequence"/>
</dbReference>
<sequence>MRSPSSTGIVRADGEGLGISHNPDEGQVQHSLQTVLRAEAAYLPRDTSPSIGARAQGSDVHGHVTPVEEHAPYGGTGNETPNASSLLKAILGLWPPLHEFPRWYWSRLTGYDRSKKMFGFFLRGIYW</sequence>
<gene>
    <name evidence="2" type="ORF">TraAM80_09307</name>
</gene>
<accession>A0A3R7M169</accession>
<feature type="region of interest" description="Disordered" evidence="1">
    <location>
        <begin position="1"/>
        <end position="30"/>
    </location>
</feature>
<dbReference type="GeneID" id="40333240"/>
<protein>
    <submittedName>
        <fullName evidence="2">Uncharacterized protein</fullName>
    </submittedName>
</protein>
<keyword evidence="3" id="KW-1185">Reference proteome</keyword>
<dbReference type="AlphaFoldDB" id="A0A3R7M169"/>